<gene>
    <name evidence="1" type="ORF">JTE90_015603</name>
</gene>
<protein>
    <submittedName>
        <fullName evidence="1">Uncharacterized protein</fullName>
    </submittedName>
</protein>
<reference evidence="1 2" key="1">
    <citation type="journal article" date="2022" name="Nat. Ecol. Evol.">
        <title>A masculinizing supergene underlies an exaggerated male reproductive morph in a spider.</title>
        <authorList>
            <person name="Hendrickx F."/>
            <person name="De Corte Z."/>
            <person name="Sonet G."/>
            <person name="Van Belleghem S.M."/>
            <person name="Kostlbacher S."/>
            <person name="Vangestel C."/>
        </authorList>
    </citation>
    <scope>NUCLEOTIDE SEQUENCE [LARGE SCALE GENOMIC DNA]</scope>
    <source>
        <strain evidence="1">W744_W776</strain>
    </source>
</reference>
<comment type="caution">
    <text evidence="1">The sequence shown here is derived from an EMBL/GenBank/DDBJ whole genome shotgun (WGS) entry which is preliminary data.</text>
</comment>
<dbReference type="EMBL" id="JAFNEN010000261">
    <property type="protein sequence ID" value="KAG8187733.1"/>
    <property type="molecule type" value="Genomic_DNA"/>
</dbReference>
<organism evidence="1 2">
    <name type="scientific">Oedothorax gibbosus</name>
    <dbReference type="NCBI Taxonomy" id="931172"/>
    <lineage>
        <taxon>Eukaryota</taxon>
        <taxon>Metazoa</taxon>
        <taxon>Ecdysozoa</taxon>
        <taxon>Arthropoda</taxon>
        <taxon>Chelicerata</taxon>
        <taxon>Arachnida</taxon>
        <taxon>Araneae</taxon>
        <taxon>Araneomorphae</taxon>
        <taxon>Entelegynae</taxon>
        <taxon>Araneoidea</taxon>
        <taxon>Linyphiidae</taxon>
        <taxon>Erigoninae</taxon>
        <taxon>Oedothorax</taxon>
    </lineage>
</organism>
<sequence length="91" mass="10885">MASVVRGIRKSFVNCRARLTKTDKKENLIPYQVNEDPNVRLTRYSKLSDKEMENLPSESDFFPGIKWIIPNYKEEDFKDSEWYNLPGRRRE</sequence>
<evidence type="ECO:0000313" key="2">
    <source>
        <dbReference type="Proteomes" id="UP000827092"/>
    </source>
</evidence>
<evidence type="ECO:0000313" key="1">
    <source>
        <dbReference type="EMBL" id="KAG8187733.1"/>
    </source>
</evidence>
<dbReference type="AlphaFoldDB" id="A0AAV6UVP7"/>
<name>A0AAV6UVP7_9ARAC</name>
<dbReference type="Proteomes" id="UP000827092">
    <property type="component" value="Unassembled WGS sequence"/>
</dbReference>
<proteinExistence type="predicted"/>
<accession>A0AAV6UVP7</accession>
<keyword evidence="2" id="KW-1185">Reference proteome</keyword>